<feature type="transmembrane region" description="Helical" evidence="1">
    <location>
        <begin position="342"/>
        <end position="360"/>
    </location>
</feature>
<dbReference type="Proteomes" id="UP000321922">
    <property type="component" value="Unassembled WGS sequence"/>
</dbReference>
<dbReference type="AlphaFoldDB" id="A0A511QLG2"/>
<name>A0A511QLG2_9VIBR</name>
<dbReference type="InterPro" id="IPR010090">
    <property type="entry name" value="Phage_tape_meas"/>
</dbReference>
<feature type="transmembrane region" description="Helical" evidence="1">
    <location>
        <begin position="497"/>
        <end position="515"/>
    </location>
</feature>
<comment type="caution">
    <text evidence="3">The sequence shown here is derived from an EMBL/GenBank/DDBJ whole genome shotgun (WGS) entry which is preliminary data.</text>
</comment>
<dbReference type="NCBIfam" id="TIGR01760">
    <property type="entry name" value="tape_meas_TP901"/>
    <property type="match status" value="1"/>
</dbReference>
<gene>
    <name evidence="3" type="ORF">VSA01S_34640</name>
</gene>
<proteinExistence type="predicted"/>
<dbReference type="EMBL" id="BJXJ01000050">
    <property type="protein sequence ID" value="GEM77352.1"/>
    <property type="molecule type" value="Genomic_DNA"/>
</dbReference>
<evidence type="ECO:0000256" key="1">
    <source>
        <dbReference type="SAM" id="Phobius"/>
    </source>
</evidence>
<keyword evidence="4" id="KW-1185">Reference proteome</keyword>
<sequence>MNAVDKLMMQIGLQDYATQPLKGIQKTVTQTADVSRQSWEKVAGGAATLVGSGLAVQQALMPAIEMDRVLGEVKSLGVMDQDLKILEQTALGFSSAYGKSATEVVGAAYDIKSAMGELSGQELAGVTESSAILAAATKADTAVITSYMGTLYSIFEQDAERLGKGNWAERIAGMTAKSVEKFKTTGQGMADAFKGVGALAKTHGIEIQNQMAILGMLQGSMSGSEAGTRYKAFLAGAVKAQDKLGLSFTDSNGKLLPMYDILEKIKAQFGDLDSTEVDRLKTAFGSDEAIMVVTDLIGKTDALKRNVMDLDKSGRLEVASTMAGAMTDQWERLEASWFSVRASAFGLILPTINGIAGAMADGLTTLQRYTQEYPELTKGVGYFALAVAGGAGVMGAYHLTLGAGRLAMNALQAPLLMSRMGVLTLSGAYTKAKWSLWAWNYAMLKQGVYSHRASLASKAYAASTFLVDKALMVASGGIKAFGVASLKSAAMMMANPLFWIPAAIMAVGTAAYMLISHWEDIVNTLGQWYIFQKLGQLVSWVGDQFELFGHAAMAVWTNLITTLRSVPFFNYLTTHFQLLFEKATGVFEGIALVGQGAWQVLGGAVSFFMSPFTVAWTLAKSFFSLLKDGPSAAMEVLGTIPQHFINIGQSISSGLGIGFDGVTQFASSVMDVMGQHFSMISDGIDWLIDKFSLIPGLDWSSETVDELKVQRAAPAVHPLMNPARPSVTQPISEYLQGQGGLRQSVATYIKQASGTGYTDNSQTMHTGDIVIKQEQPFTPDQLAEWQEMATP</sequence>
<keyword evidence="1" id="KW-1133">Transmembrane helix</keyword>
<accession>A0A511QLG2</accession>
<evidence type="ECO:0000259" key="2">
    <source>
        <dbReference type="Pfam" id="PF10145"/>
    </source>
</evidence>
<feature type="domain" description="Phage tail tape measure protein" evidence="2">
    <location>
        <begin position="88"/>
        <end position="285"/>
    </location>
</feature>
<protein>
    <recommendedName>
        <fullName evidence="2">Phage tail tape measure protein domain-containing protein</fullName>
    </recommendedName>
</protein>
<keyword evidence="1" id="KW-0472">Membrane</keyword>
<feature type="transmembrane region" description="Helical" evidence="1">
    <location>
        <begin position="380"/>
        <end position="399"/>
    </location>
</feature>
<reference evidence="3 4" key="1">
    <citation type="submission" date="2019-07" db="EMBL/GenBank/DDBJ databases">
        <title>Whole genome shotgun sequence of Vibrio sagamiensis NBRC 104589.</title>
        <authorList>
            <person name="Hosoyama A."/>
            <person name="Uohara A."/>
            <person name="Ohji S."/>
            <person name="Ichikawa N."/>
        </authorList>
    </citation>
    <scope>NUCLEOTIDE SEQUENCE [LARGE SCALE GENOMIC DNA]</scope>
    <source>
        <strain evidence="3 4">NBRC 104589</strain>
    </source>
</reference>
<evidence type="ECO:0000313" key="4">
    <source>
        <dbReference type="Proteomes" id="UP000321922"/>
    </source>
</evidence>
<keyword evidence="1" id="KW-0812">Transmembrane</keyword>
<evidence type="ECO:0000313" key="3">
    <source>
        <dbReference type="EMBL" id="GEM77352.1"/>
    </source>
</evidence>
<dbReference type="OrthoDB" id="9813585at2"/>
<organism evidence="3 4">
    <name type="scientific">Vibrio sagamiensis NBRC 104589</name>
    <dbReference type="NCBI Taxonomy" id="1219064"/>
    <lineage>
        <taxon>Bacteria</taxon>
        <taxon>Pseudomonadati</taxon>
        <taxon>Pseudomonadota</taxon>
        <taxon>Gammaproteobacteria</taxon>
        <taxon>Vibrionales</taxon>
        <taxon>Vibrionaceae</taxon>
        <taxon>Vibrio</taxon>
    </lineage>
</organism>
<dbReference type="Pfam" id="PF10145">
    <property type="entry name" value="PhageMin_Tail"/>
    <property type="match status" value="1"/>
</dbReference>
<dbReference type="RefSeq" id="WP_039982954.1">
    <property type="nucleotide sequence ID" value="NZ_BAOJ01000150.1"/>
</dbReference>